<sequence length="109" mass="11740">VLGDALDTWEARQRGQDTAPSSRGTSRALCLTKARQSAREGALVGSRPPSRTVVWTTVHEGVVADALETWEVRPRVQDTSPSSRGASRAVCLTTARQNAHEAALVFRVS</sequence>
<gene>
    <name evidence="2" type="ORF">H5410_064640</name>
</gene>
<proteinExistence type="predicted"/>
<evidence type="ECO:0000313" key="3">
    <source>
        <dbReference type="Proteomes" id="UP000824120"/>
    </source>
</evidence>
<feature type="region of interest" description="Disordered" evidence="1">
    <location>
        <begin position="1"/>
        <end position="31"/>
    </location>
</feature>
<protein>
    <submittedName>
        <fullName evidence="2">Uncharacterized protein</fullName>
    </submittedName>
</protein>
<feature type="non-terminal residue" evidence="2">
    <location>
        <position position="109"/>
    </location>
</feature>
<organism evidence="2 3">
    <name type="scientific">Solanum commersonii</name>
    <name type="common">Commerson's wild potato</name>
    <name type="synonym">Commerson's nightshade</name>
    <dbReference type="NCBI Taxonomy" id="4109"/>
    <lineage>
        <taxon>Eukaryota</taxon>
        <taxon>Viridiplantae</taxon>
        <taxon>Streptophyta</taxon>
        <taxon>Embryophyta</taxon>
        <taxon>Tracheophyta</taxon>
        <taxon>Spermatophyta</taxon>
        <taxon>Magnoliopsida</taxon>
        <taxon>eudicotyledons</taxon>
        <taxon>Gunneridae</taxon>
        <taxon>Pentapetalae</taxon>
        <taxon>asterids</taxon>
        <taxon>lamiids</taxon>
        <taxon>Solanales</taxon>
        <taxon>Solanaceae</taxon>
        <taxon>Solanoideae</taxon>
        <taxon>Solaneae</taxon>
        <taxon>Solanum</taxon>
    </lineage>
</organism>
<accession>A0A9J5VYT9</accession>
<keyword evidence="3" id="KW-1185">Reference proteome</keyword>
<reference evidence="2" key="1">
    <citation type="submission" date="2020-09" db="EMBL/GenBank/DDBJ databases">
        <title>De no assembly of potato wild relative species, Solanum commersonii.</title>
        <authorList>
            <person name="Cho K."/>
        </authorList>
    </citation>
    <scope>NUCLEOTIDE SEQUENCE</scope>
    <source>
        <strain evidence="2">LZ3.2</strain>
        <tissue evidence="2">Leaf</tissue>
    </source>
</reference>
<dbReference type="Proteomes" id="UP000824120">
    <property type="component" value="Unassembled WGS sequence"/>
</dbReference>
<evidence type="ECO:0000313" key="2">
    <source>
        <dbReference type="EMBL" id="KAG5568344.1"/>
    </source>
</evidence>
<name>A0A9J5VYT9_SOLCO</name>
<evidence type="ECO:0000256" key="1">
    <source>
        <dbReference type="SAM" id="MobiDB-lite"/>
    </source>
</evidence>
<dbReference type="AlphaFoldDB" id="A0A9J5VYT9"/>
<comment type="caution">
    <text evidence="2">The sequence shown here is derived from an EMBL/GenBank/DDBJ whole genome shotgun (WGS) entry which is preliminary data.</text>
</comment>
<dbReference type="EMBL" id="JACXVP010000153">
    <property type="protein sequence ID" value="KAG5568344.1"/>
    <property type="molecule type" value="Genomic_DNA"/>
</dbReference>
<feature type="compositionally biased region" description="Polar residues" evidence="1">
    <location>
        <begin position="16"/>
        <end position="25"/>
    </location>
</feature>